<evidence type="ECO:0000256" key="2">
    <source>
        <dbReference type="ARBA" id="ARBA00022737"/>
    </source>
</evidence>
<dbReference type="EMBL" id="JAHLFM010000037">
    <property type="protein sequence ID" value="MBU3830979.1"/>
    <property type="molecule type" value="Genomic_DNA"/>
</dbReference>
<keyword evidence="1" id="KW-0433">Leucine-rich repeat</keyword>
<keyword evidence="2" id="KW-0677">Repeat</keyword>
<evidence type="ECO:0000313" key="4">
    <source>
        <dbReference type="EMBL" id="MBU3830979.1"/>
    </source>
</evidence>
<gene>
    <name evidence="4" type="ORF">H9897_02380</name>
</gene>
<feature type="domain" description="Ig-like" evidence="3">
    <location>
        <begin position="339"/>
        <end position="436"/>
    </location>
</feature>
<dbReference type="Pfam" id="PF13306">
    <property type="entry name" value="LRR_5"/>
    <property type="match status" value="2"/>
</dbReference>
<comment type="caution">
    <text evidence="4">The sequence shown here is derived from an EMBL/GenBank/DDBJ whole genome shotgun (WGS) entry which is preliminary data.</text>
</comment>
<reference evidence="4" key="1">
    <citation type="journal article" date="2021" name="PeerJ">
        <title>Extensive microbial diversity within the chicken gut microbiome revealed by metagenomics and culture.</title>
        <authorList>
            <person name="Gilroy R."/>
            <person name="Ravi A."/>
            <person name="Getino M."/>
            <person name="Pursley I."/>
            <person name="Horton D.L."/>
            <person name="Alikhan N.F."/>
            <person name="Baker D."/>
            <person name="Gharbi K."/>
            <person name="Hall N."/>
            <person name="Watson M."/>
            <person name="Adriaenssens E.M."/>
            <person name="Foster-Nyarko E."/>
            <person name="Jarju S."/>
            <person name="Secka A."/>
            <person name="Antonio M."/>
            <person name="Oren A."/>
            <person name="Chaudhuri R.R."/>
            <person name="La Ragione R."/>
            <person name="Hildebrand F."/>
            <person name="Pallen M.J."/>
        </authorList>
    </citation>
    <scope>NUCLEOTIDE SEQUENCE</scope>
    <source>
        <strain evidence="4">A5-1222</strain>
    </source>
</reference>
<evidence type="ECO:0000256" key="1">
    <source>
        <dbReference type="ARBA" id="ARBA00022614"/>
    </source>
</evidence>
<dbReference type="AlphaFoldDB" id="A0A9E2KVU4"/>
<sequence>MVKKNKKAIFSGLIGLTLFSPILIVGISSCSHSTTSSINESEQKELDEIKNNLLSLNVHNNWSQNLNVTYLSGYQYSIGIENYAKAKDLYQDKISLRWYKDNVELPEYTDIASIECNKSGSYDAKIFYVPLNKELMSFGSFNFSLLETLSNIEISLSDEFLSDTVHSITAKLINIPSAIPNDQYTIKWYKNGVEQSSSNSFNIVDPGVYGWKIINNKSNSAIAENNFQIQKKTDSTVIGPANISWNNIALSFTTNNNVNVFDYNNQNIGFVISGLPSAFFSSNRYQIRILKDNIDITNSIGLNNDEINKQVRFDINYTTGAGIYTYKIIDSQGSNSFTPTNSQITLTMGDIANLSELNIHTQNGGIITNGNPISSSIDISNCQINDQQEFLNYYHIEWIKVDSTNTTIGNNVFTINVTTAGSYSCKVTLKSNNSISRSIDFKIIETQNASIQYSTNSPKTIIGNSIDDTYNVFTLSIANFDALKQQNYLIYLNETQINSNTTQINVNNLKASNNKLRLLLNNVEIQSYSLDNLVETYKTTLYLDDNNLTFYDIDPELTNQQQANVSTNTSTFKTLTRNSIKSFLYTKYSKLNIQSNMLTGFKSSSTEVPTTDNKNPMGLPRNLDPYQWTGVFQQWNSLTEVNIIAPNFKYLDKSSFYNCPNLTKVNIESDQIFQIENYAFRDCGKLAYASMPEKVEYIGTQAFLNDTALSNFTFSPYLESLNLQSFKNSGITSVDISQNKKISIGTGAFNNCIKLREVIYYGVNIDDVGDYSTVSKIAEPGLAIIGESAFENCGFLNKFYPSNKITNLSNGQIYLSDYIILGKNNFRGCVRIENMLHYPEKMPNVPPGLFADSSLGNFTFTNNIKTIGINAFGGIISSNFRDIVIPNTVTIIEHEAFAGSYINSISLPSSLEQLGIRFLSDCGYVKNIKINFDHISLTDDNSLTDDDVVSLSVNESNKNDIFAGLFIDNDPSDPLIIEFGENVSSWNDVAPTSSNKIYLTLQEFLYWIKDGDTGNNIQFKCHSENLKQQLISAGFSANNITVI</sequence>
<reference evidence="4" key="2">
    <citation type="submission" date="2021-04" db="EMBL/GenBank/DDBJ databases">
        <authorList>
            <person name="Gilroy R."/>
        </authorList>
    </citation>
    <scope>NUCLEOTIDE SEQUENCE</scope>
    <source>
        <strain evidence="4">A5-1222</strain>
    </source>
</reference>
<dbReference type="PANTHER" id="PTHR24366">
    <property type="entry name" value="IG(IMMUNOGLOBULIN) AND LRR(LEUCINE RICH REPEAT) DOMAINS"/>
    <property type="match status" value="1"/>
</dbReference>
<dbReference type="Gene3D" id="3.80.10.10">
    <property type="entry name" value="Ribonuclease Inhibitor"/>
    <property type="match status" value="2"/>
</dbReference>
<protein>
    <submittedName>
        <fullName evidence="4">Leucine-rich repeat domain-containing protein</fullName>
    </submittedName>
</protein>
<dbReference type="InterPro" id="IPR026906">
    <property type="entry name" value="LRR_5"/>
</dbReference>
<dbReference type="Proteomes" id="UP000824247">
    <property type="component" value="Unassembled WGS sequence"/>
</dbReference>
<dbReference type="PROSITE" id="PS50835">
    <property type="entry name" value="IG_LIKE"/>
    <property type="match status" value="1"/>
</dbReference>
<organism evidence="4 5">
    <name type="scientific">Candidatus Ureaplasma intestinipullorum</name>
    <dbReference type="NCBI Taxonomy" id="2838770"/>
    <lineage>
        <taxon>Bacteria</taxon>
        <taxon>Bacillati</taxon>
        <taxon>Mycoplasmatota</taxon>
        <taxon>Mycoplasmoidales</taxon>
        <taxon>Mycoplasmoidaceae</taxon>
        <taxon>Ureaplasma</taxon>
    </lineage>
</organism>
<evidence type="ECO:0000313" key="5">
    <source>
        <dbReference type="Proteomes" id="UP000824247"/>
    </source>
</evidence>
<accession>A0A9E2KVU4</accession>
<dbReference type="SUPFAM" id="SSF52058">
    <property type="entry name" value="L domain-like"/>
    <property type="match status" value="1"/>
</dbReference>
<name>A0A9E2KVU4_9BACT</name>
<evidence type="ECO:0000259" key="3">
    <source>
        <dbReference type="PROSITE" id="PS50835"/>
    </source>
</evidence>
<proteinExistence type="predicted"/>
<dbReference type="PROSITE" id="PS51257">
    <property type="entry name" value="PROKAR_LIPOPROTEIN"/>
    <property type="match status" value="1"/>
</dbReference>
<dbReference type="InterPro" id="IPR032675">
    <property type="entry name" value="LRR_dom_sf"/>
</dbReference>
<dbReference type="InterPro" id="IPR007110">
    <property type="entry name" value="Ig-like_dom"/>
</dbReference>